<evidence type="ECO:0000313" key="14">
    <source>
        <dbReference type="Proteomes" id="UP000076405"/>
    </source>
</evidence>
<comment type="similarity">
    <text evidence="10">Belongs to the CRISPR-associated endonuclease Cas1 family.</text>
</comment>
<dbReference type="RefSeq" id="WP_046871854.1">
    <property type="nucleotide sequence ID" value="NZ_BAAAXI010000190.1"/>
</dbReference>
<keyword evidence="4 10" id="KW-0378">Hydrolase</keyword>
<dbReference type="Proteomes" id="UP000076244">
    <property type="component" value="Chromosome"/>
</dbReference>
<dbReference type="NCBIfam" id="TIGR03639">
    <property type="entry name" value="cas1_NMENI"/>
    <property type="match status" value="1"/>
</dbReference>
<dbReference type="PANTHER" id="PTHR34353:SF2">
    <property type="entry name" value="CRISPR-ASSOCIATED ENDONUCLEASE CAS1 1"/>
    <property type="match status" value="1"/>
</dbReference>
<evidence type="ECO:0000256" key="4">
    <source>
        <dbReference type="ARBA" id="ARBA00022801"/>
    </source>
</evidence>
<proteinExistence type="inferred from homology"/>
<keyword evidence="7 10" id="KW-0238">DNA-binding</keyword>
<keyword evidence="1 10" id="KW-0540">Nuclease</keyword>
<evidence type="ECO:0000313" key="13">
    <source>
        <dbReference type="Proteomes" id="UP000076244"/>
    </source>
</evidence>
<keyword evidence="3 10" id="KW-0255">Endonuclease</keyword>
<keyword evidence="13" id="KW-1185">Reference proteome</keyword>
<accession>A0A0R2HMA6</accession>
<dbReference type="GeneID" id="57276582"/>
<dbReference type="Gene3D" id="3.100.10.20">
    <property type="entry name" value="CRISPR-associated endonuclease Cas1, N-terminal domain"/>
    <property type="match status" value="1"/>
</dbReference>
<dbReference type="GO" id="GO:0003677">
    <property type="term" value="F:DNA binding"/>
    <property type="evidence" value="ECO:0007669"/>
    <property type="project" value="UniProtKB-KW"/>
</dbReference>
<comment type="function">
    <text evidence="10">CRISPR (clustered regularly interspaced short palindromic repeat), is an adaptive immune system that provides protection against mobile genetic elements (viruses, transposable elements and conjugative plasmids). CRISPR clusters contain spacers, sequences complementary to antecedent mobile elements, and target invading nucleic acids. CRISPR clusters are transcribed and processed into CRISPR RNA (crRNA). Acts as a dsDNA endonuclease. Involved in the integration of spacer DNA into the CRISPR cassette.</text>
</comment>
<dbReference type="NCBIfam" id="TIGR00287">
    <property type="entry name" value="cas1"/>
    <property type="match status" value="1"/>
</dbReference>
<evidence type="ECO:0000256" key="8">
    <source>
        <dbReference type="ARBA" id="ARBA00023211"/>
    </source>
</evidence>
<dbReference type="GO" id="GO:0043571">
    <property type="term" value="P:maintenance of CRISPR repeat elements"/>
    <property type="evidence" value="ECO:0007669"/>
    <property type="project" value="UniProtKB-UniRule"/>
</dbReference>
<dbReference type="InterPro" id="IPR050646">
    <property type="entry name" value="Cas1"/>
</dbReference>
<sequence length="300" mass="34100">MGWRTVVVTQHAKISYSGHCVVVQTQDSTNQIPVSDIQILLISTTRAVITSAVISELAKHQSKVIFTDNSGEPVTETMDYYPNNRDPQLLQTQFNWNEERKTSLWTKIIVQKITNQIYVTEALGINAQDLKDELAKLEINDVTNREAVVARKYFSLLFESESSRRNFSPINAALNYGYAIILSAVNREIAANGYLTQLGVHHHSQENDFNLGSDLMEPFRPIVDWWVKQKKFNDFTPDIKFGLVDLLNLKMKYNGQNTILRNAITKHVDNCLKYLSGEIDKIKIEVEISEVSNNAINGHV</sequence>
<keyword evidence="5 10" id="KW-0460">Magnesium</keyword>
<comment type="cofactor">
    <cofactor evidence="10">
        <name>Mg(2+)</name>
        <dbReference type="ChEBI" id="CHEBI:18420"/>
    </cofactor>
    <cofactor evidence="10">
        <name>Mn(2+)</name>
        <dbReference type="ChEBI" id="CHEBI:29035"/>
    </cofactor>
</comment>
<dbReference type="Gene3D" id="1.20.120.920">
    <property type="entry name" value="CRISPR-associated endonuclease Cas1, C-terminal domain"/>
    <property type="match status" value="1"/>
</dbReference>
<feature type="binding site" evidence="10">
    <location>
        <position position="217"/>
    </location>
    <ligand>
        <name>Mn(2+)</name>
        <dbReference type="ChEBI" id="CHEBI:29035"/>
    </ligand>
</feature>
<keyword evidence="6 10" id="KW-0051">Antiviral defense</keyword>
<evidence type="ECO:0000256" key="9">
    <source>
        <dbReference type="ARBA" id="ARBA00038592"/>
    </source>
</evidence>
<keyword evidence="8 10" id="KW-0464">Manganese</keyword>
<dbReference type="GO" id="GO:0051607">
    <property type="term" value="P:defense response to virus"/>
    <property type="evidence" value="ECO:0007669"/>
    <property type="project" value="UniProtKB-UniRule"/>
</dbReference>
<evidence type="ECO:0000256" key="1">
    <source>
        <dbReference type="ARBA" id="ARBA00022722"/>
    </source>
</evidence>
<evidence type="ECO:0000313" key="12">
    <source>
        <dbReference type="EMBL" id="AMV67242.1"/>
    </source>
</evidence>
<evidence type="ECO:0000256" key="6">
    <source>
        <dbReference type="ARBA" id="ARBA00023118"/>
    </source>
</evidence>
<dbReference type="EMBL" id="CP012275">
    <property type="protein sequence ID" value="AMV62874.1"/>
    <property type="molecule type" value="Genomic_DNA"/>
</dbReference>
<dbReference type="GO" id="GO:0046872">
    <property type="term" value="F:metal ion binding"/>
    <property type="evidence" value="ECO:0007669"/>
    <property type="project" value="UniProtKB-UniRule"/>
</dbReference>
<dbReference type="AlphaFoldDB" id="A0A0R2HMA6"/>
<evidence type="ECO:0000256" key="2">
    <source>
        <dbReference type="ARBA" id="ARBA00022723"/>
    </source>
</evidence>
<reference evidence="13 14" key="1">
    <citation type="journal article" date="2016" name="PLoS ONE">
        <title>The Identification of Novel Diagnostic Marker Genes for the Detection of Beer Spoiling Pediococcus damnosus Strains Using the BlAst Diagnostic Gene findEr.</title>
        <authorList>
            <person name="Behr J."/>
            <person name="Geissler A.J."/>
            <person name="Schmid J."/>
            <person name="Zehe A."/>
            <person name="Vogel R.F."/>
        </authorList>
    </citation>
    <scope>NUCLEOTIDE SEQUENCE [LARGE SCALE GENOMIC DNA]</scope>
    <source>
        <strain evidence="11 14">TMW 2.1533</strain>
        <strain evidence="12 13">TMW 2.1535</strain>
    </source>
</reference>
<dbReference type="KEGG" id="pdm:ADU72_1309"/>
<dbReference type="HAMAP" id="MF_01470">
    <property type="entry name" value="Cas1"/>
    <property type="match status" value="1"/>
</dbReference>
<protein>
    <recommendedName>
        <fullName evidence="10">CRISPR-associated endonuclease Cas1</fullName>
        <ecNumber evidence="10">3.1.-.-</ecNumber>
    </recommendedName>
</protein>
<dbReference type="EMBL" id="CP012288">
    <property type="protein sequence ID" value="AMV67242.1"/>
    <property type="molecule type" value="Genomic_DNA"/>
</dbReference>
<feature type="binding site" evidence="10">
    <location>
        <position position="202"/>
    </location>
    <ligand>
        <name>Mn(2+)</name>
        <dbReference type="ChEBI" id="CHEBI:29035"/>
    </ligand>
</feature>
<gene>
    <name evidence="10" type="primary">cas1</name>
    <name evidence="11" type="ORF">ADU70_1390</name>
    <name evidence="12" type="ORF">ADU72_1309</name>
</gene>
<evidence type="ECO:0000256" key="3">
    <source>
        <dbReference type="ARBA" id="ARBA00022759"/>
    </source>
</evidence>
<name>A0A0R2HMA6_9LACO</name>
<dbReference type="Pfam" id="PF01867">
    <property type="entry name" value="Cas_Cas1"/>
    <property type="match status" value="1"/>
</dbReference>
<dbReference type="PANTHER" id="PTHR34353">
    <property type="entry name" value="CRISPR-ASSOCIATED ENDONUCLEASE CAS1 1"/>
    <property type="match status" value="1"/>
</dbReference>
<dbReference type="GO" id="GO:0016787">
    <property type="term" value="F:hydrolase activity"/>
    <property type="evidence" value="ECO:0007669"/>
    <property type="project" value="UniProtKB-KW"/>
</dbReference>
<organism evidence="11 14">
    <name type="scientific">Pediococcus damnosus</name>
    <dbReference type="NCBI Taxonomy" id="51663"/>
    <lineage>
        <taxon>Bacteria</taxon>
        <taxon>Bacillati</taxon>
        <taxon>Bacillota</taxon>
        <taxon>Bacilli</taxon>
        <taxon>Lactobacillales</taxon>
        <taxon>Lactobacillaceae</taxon>
        <taxon>Pediococcus</taxon>
    </lineage>
</organism>
<dbReference type="InterPro" id="IPR042206">
    <property type="entry name" value="CRISPR-assoc_Cas1_C"/>
</dbReference>
<feature type="binding site" evidence="10">
    <location>
        <position position="146"/>
    </location>
    <ligand>
        <name>Mn(2+)</name>
        <dbReference type="ChEBI" id="CHEBI:29035"/>
    </ligand>
</feature>
<keyword evidence="2 10" id="KW-0479">Metal-binding</keyword>
<comment type="subunit">
    <text evidence="9 10">Homodimer, forms a heterotetramer with a Cas2 homodimer.</text>
</comment>
<evidence type="ECO:0000313" key="11">
    <source>
        <dbReference type="EMBL" id="AMV62874.1"/>
    </source>
</evidence>
<dbReference type="Proteomes" id="UP000076405">
    <property type="component" value="Chromosome"/>
</dbReference>
<dbReference type="InterPro" id="IPR002729">
    <property type="entry name" value="CRISPR-assoc_Cas1"/>
</dbReference>
<dbReference type="OrthoDB" id="9803119at2"/>
<evidence type="ECO:0000256" key="5">
    <source>
        <dbReference type="ARBA" id="ARBA00022842"/>
    </source>
</evidence>
<evidence type="ECO:0000256" key="10">
    <source>
        <dbReference type="HAMAP-Rule" id="MF_01470"/>
    </source>
</evidence>
<dbReference type="InterPro" id="IPR019855">
    <property type="entry name" value="CRISPR-assoc_Cas1_NMENI"/>
</dbReference>
<dbReference type="InterPro" id="IPR042211">
    <property type="entry name" value="CRISPR-assoc_Cas1_N"/>
</dbReference>
<evidence type="ECO:0000256" key="7">
    <source>
        <dbReference type="ARBA" id="ARBA00023125"/>
    </source>
</evidence>
<dbReference type="GO" id="GO:0004520">
    <property type="term" value="F:DNA endonuclease activity"/>
    <property type="evidence" value="ECO:0007669"/>
    <property type="project" value="InterPro"/>
</dbReference>
<dbReference type="EC" id="3.1.-.-" evidence="10"/>